<dbReference type="InterPro" id="IPR029032">
    <property type="entry name" value="AhpD-like"/>
</dbReference>
<name>A0A1S1PI40_9ACTN</name>
<keyword evidence="3" id="KW-1185">Reference proteome</keyword>
<dbReference type="InterPro" id="IPR003779">
    <property type="entry name" value="CMD-like"/>
</dbReference>
<evidence type="ECO:0000313" key="2">
    <source>
        <dbReference type="EMBL" id="OHV20282.1"/>
    </source>
</evidence>
<organism evidence="2 3">
    <name type="scientific">Parafrankia soli</name>
    <dbReference type="NCBI Taxonomy" id="2599596"/>
    <lineage>
        <taxon>Bacteria</taxon>
        <taxon>Bacillati</taxon>
        <taxon>Actinomycetota</taxon>
        <taxon>Actinomycetes</taxon>
        <taxon>Frankiales</taxon>
        <taxon>Frankiaceae</taxon>
        <taxon>Parafrankia</taxon>
    </lineage>
</organism>
<dbReference type="Proteomes" id="UP000179769">
    <property type="component" value="Unassembled WGS sequence"/>
</dbReference>
<dbReference type="GO" id="GO:0051920">
    <property type="term" value="F:peroxiredoxin activity"/>
    <property type="evidence" value="ECO:0007669"/>
    <property type="project" value="InterPro"/>
</dbReference>
<reference evidence="3" key="1">
    <citation type="submission" date="2016-07" db="EMBL/GenBank/DDBJ databases">
        <title>Frankia sp. NRRL B-16219 Genome sequencing.</title>
        <authorList>
            <person name="Ghodhbane-Gtari F."/>
            <person name="Swanson E."/>
            <person name="Gueddou A."/>
            <person name="Louati M."/>
            <person name="Nouioui I."/>
            <person name="Hezbri K."/>
            <person name="Abebe-Akele F."/>
            <person name="Simpson S."/>
            <person name="Morris K."/>
            <person name="Thomas K."/>
            <person name="Gtari M."/>
            <person name="Tisa L.S."/>
        </authorList>
    </citation>
    <scope>NUCLEOTIDE SEQUENCE [LARGE SCALE GENOMIC DNA]</scope>
    <source>
        <strain evidence="3">NRRL B-16219</strain>
    </source>
</reference>
<comment type="caution">
    <text evidence="2">The sequence shown here is derived from an EMBL/GenBank/DDBJ whole genome shotgun (WGS) entry which is preliminary data.</text>
</comment>
<feature type="domain" description="Carboxymuconolactone decarboxylase-like" evidence="1">
    <location>
        <begin position="132"/>
        <end position="181"/>
    </location>
</feature>
<dbReference type="PANTHER" id="PTHR33570">
    <property type="entry name" value="4-CARBOXYMUCONOLACTONE DECARBOXYLASE FAMILY PROTEIN"/>
    <property type="match status" value="1"/>
</dbReference>
<dbReference type="Pfam" id="PF02627">
    <property type="entry name" value="CMD"/>
    <property type="match status" value="1"/>
</dbReference>
<dbReference type="AlphaFoldDB" id="A0A1S1PI40"/>
<dbReference type="OrthoDB" id="9802489at2"/>
<dbReference type="EMBL" id="MAXA01000268">
    <property type="protein sequence ID" value="OHV20282.1"/>
    <property type="molecule type" value="Genomic_DNA"/>
</dbReference>
<dbReference type="SUPFAM" id="SSF69118">
    <property type="entry name" value="AhpD-like"/>
    <property type="match status" value="1"/>
</dbReference>
<evidence type="ECO:0000313" key="3">
    <source>
        <dbReference type="Proteomes" id="UP000179769"/>
    </source>
</evidence>
<dbReference type="InterPro" id="IPR052512">
    <property type="entry name" value="4CMD/NDH-1_regulator"/>
</dbReference>
<gene>
    <name evidence="2" type="ORF">BBK14_08625</name>
</gene>
<protein>
    <submittedName>
        <fullName evidence="2">Carboxymuconolactone decarboxylase</fullName>
    </submittedName>
</protein>
<proteinExistence type="predicted"/>
<dbReference type="Gene3D" id="1.20.1290.10">
    <property type="entry name" value="AhpD-like"/>
    <property type="match status" value="1"/>
</dbReference>
<evidence type="ECO:0000259" key="1">
    <source>
        <dbReference type="Pfam" id="PF02627"/>
    </source>
</evidence>
<dbReference type="PANTHER" id="PTHR33570:SF2">
    <property type="entry name" value="CARBOXYMUCONOLACTONE DECARBOXYLASE-LIKE DOMAIN-CONTAINING PROTEIN"/>
    <property type="match status" value="1"/>
</dbReference>
<accession>A0A1S1PI40</accession>
<sequence>MTITGTDRQGLDTKGRRWVELVCLASAGSADTLAERVLEVLDRDEITLAELQEFVLQYAVYAGWPRGSEAEAVIRRQWARLRSERGEEITPWPLLDTASLGPESWETRLRAGEDAFRTVNLLEAPRRDTPFVQAGMLGFVFGQVWRRPHLTVRERRLISIGVCATAQTFHALRHHVRSALESTDLSVADLRDVLDEVSRHIPARAAETLRDVLFQDDSR</sequence>
<dbReference type="RefSeq" id="WP_071066877.1">
    <property type="nucleotide sequence ID" value="NZ_MAXA01000268.1"/>
</dbReference>